<reference evidence="2" key="1">
    <citation type="journal article" date="2015" name="Nature">
        <title>Complex archaea that bridge the gap between prokaryotes and eukaryotes.</title>
        <authorList>
            <person name="Spang A."/>
            <person name="Saw J.H."/>
            <person name="Jorgensen S.L."/>
            <person name="Zaremba-Niedzwiedzka K."/>
            <person name="Martijn J."/>
            <person name="Lind A.E."/>
            <person name="van Eijk R."/>
            <person name="Schleper C."/>
            <person name="Guy L."/>
            <person name="Ettema T.J."/>
        </authorList>
    </citation>
    <scope>NUCLEOTIDE SEQUENCE</scope>
</reference>
<protein>
    <submittedName>
        <fullName evidence="2">Uncharacterized protein</fullName>
    </submittedName>
</protein>
<keyword evidence="1" id="KW-0472">Membrane</keyword>
<keyword evidence="1" id="KW-1133">Transmembrane helix</keyword>
<accession>A0A0F9KKK3</accession>
<feature type="transmembrane region" description="Helical" evidence="1">
    <location>
        <begin position="22"/>
        <end position="44"/>
    </location>
</feature>
<proteinExistence type="predicted"/>
<evidence type="ECO:0000313" key="2">
    <source>
        <dbReference type="EMBL" id="KKM82664.1"/>
    </source>
</evidence>
<dbReference type="AlphaFoldDB" id="A0A0F9KKK3"/>
<sequence>MKLPPKVEPGTIDKGIGPTNPVWIVAFILSLALLLAVIIIVVLYS</sequence>
<organism evidence="2">
    <name type="scientific">marine sediment metagenome</name>
    <dbReference type="NCBI Taxonomy" id="412755"/>
    <lineage>
        <taxon>unclassified sequences</taxon>
        <taxon>metagenomes</taxon>
        <taxon>ecological metagenomes</taxon>
    </lineage>
</organism>
<keyword evidence="1" id="KW-0812">Transmembrane</keyword>
<gene>
    <name evidence="2" type="ORF">LCGC14_1317300</name>
</gene>
<comment type="caution">
    <text evidence="2">The sequence shown here is derived from an EMBL/GenBank/DDBJ whole genome shotgun (WGS) entry which is preliminary data.</text>
</comment>
<evidence type="ECO:0000256" key="1">
    <source>
        <dbReference type="SAM" id="Phobius"/>
    </source>
</evidence>
<dbReference type="EMBL" id="LAZR01007827">
    <property type="protein sequence ID" value="KKM82664.1"/>
    <property type="molecule type" value="Genomic_DNA"/>
</dbReference>
<name>A0A0F9KKK3_9ZZZZ</name>